<dbReference type="GO" id="GO:0051539">
    <property type="term" value="F:4 iron, 4 sulfur cluster binding"/>
    <property type="evidence" value="ECO:0007669"/>
    <property type="project" value="UniProtKB-KW"/>
</dbReference>
<dbReference type="Proteomes" id="UP000182146">
    <property type="component" value="Unassembled WGS sequence"/>
</dbReference>
<dbReference type="AlphaFoldDB" id="A0A1G9W513"/>
<evidence type="ECO:0000256" key="3">
    <source>
        <dbReference type="ARBA" id="ARBA00004418"/>
    </source>
</evidence>
<evidence type="ECO:0000256" key="14">
    <source>
        <dbReference type="ARBA" id="ARBA00023245"/>
    </source>
</evidence>
<keyword evidence="11" id="KW-0560">Oxidoreductase</keyword>
<dbReference type="GO" id="GO:0042597">
    <property type="term" value="C:periplasmic space"/>
    <property type="evidence" value="ECO:0007669"/>
    <property type="project" value="UniProtKB-SubCell"/>
</dbReference>
<keyword evidence="14" id="KW-0826">Tungsten</keyword>
<keyword evidence="7" id="KW-0732">Signal</keyword>
<dbReference type="InterPro" id="IPR006657">
    <property type="entry name" value="MoPterin_dinucl-bd_dom"/>
</dbReference>
<keyword evidence="9" id="KW-0106">Calcium</keyword>
<evidence type="ECO:0000256" key="9">
    <source>
        <dbReference type="ARBA" id="ARBA00022837"/>
    </source>
</evidence>
<dbReference type="Gene3D" id="3.40.50.740">
    <property type="match status" value="1"/>
</dbReference>
<proteinExistence type="inferred from homology"/>
<evidence type="ECO:0000256" key="1">
    <source>
        <dbReference type="ARBA" id="ARBA00001930"/>
    </source>
</evidence>
<evidence type="ECO:0000313" key="17">
    <source>
        <dbReference type="EMBL" id="SDM79579.1"/>
    </source>
</evidence>
<dbReference type="Pfam" id="PF01568">
    <property type="entry name" value="Molydop_binding"/>
    <property type="match status" value="1"/>
</dbReference>
<dbReference type="GO" id="GO:0030151">
    <property type="term" value="F:molybdenum ion binding"/>
    <property type="evidence" value="ECO:0007669"/>
    <property type="project" value="TreeGrafter"/>
</dbReference>
<dbReference type="GO" id="GO:0047111">
    <property type="term" value="F:formate dehydrogenase (cytochrome-c-553) activity"/>
    <property type="evidence" value="ECO:0007669"/>
    <property type="project" value="InterPro"/>
</dbReference>
<evidence type="ECO:0000256" key="6">
    <source>
        <dbReference type="ARBA" id="ARBA00022723"/>
    </source>
</evidence>
<keyword evidence="8" id="KW-0574">Periplasm</keyword>
<evidence type="ECO:0000256" key="2">
    <source>
        <dbReference type="ARBA" id="ARBA00001966"/>
    </source>
</evidence>
<sequence>MAATFGRGAMTNHWIDLRNADVILMMGANPAENHPISFKYVLEAKDRGATLISVDPRFTRTSSKADIYAALRSGTDIPFLGGMIHYILENQLFQDEYVRLYTNASFLVREDFKMPGELDGLFSGYNAESRSYDKSAWSFQRNEDGTPKTDPTMQDPNCVFQLMRKHYARYTPEVVSDITGTPQDKLLAVYEAYAATGKRDKVATIMYAMGWTQHTVGTQNIRTMAMIQLLLGNIGLAGGGVNALRGESNVQGSTDYGLLFHILPGYLPTPTANLPDLESYIKRHTPATSDPKSANWWGNRGKYITSLMRAYYDHSLGAEQGFGYDYMPKLDAGQNGSWLMLFDRMFEGGIKGFFAWGQNPACSGSDSNKVRTALSKLDWMVTANLFDNETASFWKGPGVNPAEIDTEVFFLPAAAFFEKEGSVTNSGRLAQWRYEGAKPVGNSKPDGDMINELYFRIRQLYATEGGAFPDPILNLSWNYGFKLPNGYIPHIDPHVIAKEINGYFVEDKEIGGRLYKKGEQVPSFALLQDDGSTSSGNWLYCNSYTEQGNMMARRGQKDPSGIGLHPEWAWCWPVNRRIIYNRASVDGQGRPWDPKRPVIWWTGNAWAGDVPDGGWRPMDDSAGKKPFIMTADGVANLFAPGLNDGPFPEHYEALECPLDKNPFHNQRINPTIRLFPKDEYFSCDTRYPYVASTYRVTEHWQTGVMTRNTPWLMEMQPQNFVELSVELGREKGIKNGDWCVVSSGRGKVEAVAVVTPRFKPFKVQNMTIHQVGLPYHYGWHSPKSGDSANLLTPTIGDANTMIPETKAFMVNVEKKRG</sequence>
<evidence type="ECO:0000256" key="11">
    <source>
        <dbReference type="ARBA" id="ARBA00023002"/>
    </source>
</evidence>
<dbReference type="GO" id="GO:0009061">
    <property type="term" value="P:anaerobic respiration"/>
    <property type="evidence" value="ECO:0007669"/>
    <property type="project" value="TreeGrafter"/>
</dbReference>
<dbReference type="CDD" id="cd02792">
    <property type="entry name" value="MopB_CT_Formate-Dh-Na-like"/>
    <property type="match status" value="1"/>
</dbReference>
<keyword evidence="10" id="KW-0712">Selenocysteine</keyword>
<dbReference type="InterPro" id="IPR006656">
    <property type="entry name" value="Mopterin_OxRdtase"/>
</dbReference>
<dbReference type="SUPFAM" id="SSF53706">
    <property type="entry name" value="Formate dehydrogenase/DMSO reductase, domains 1-3"/>
    <property type="match status" value="1"/>
</dbReference>
<keyword evidence="13" id="KW-0411">Iron-sulfur</keyword>
<evidence type="ECO:0000256" key="5">
    <source>
        <dbReference type="ARBA" id="ARBA00022485"/>
    </source>
</evidence>
<dbReference type="Pfam" id="PF00384">
    <property type="entry name" value="Molybdopterin"/>
    <property type="match status" value="1"/>
</dbReference>
<dbReference type="InterPro" id="IPR009010">
    <property type="entry name" value="Asp_de-COase-like_dom_sf"/>
</dbReference>
<comment type="cofactor">
    <cofactor evidence="1">
        <name>W-bis(molybdopterin guanine dinucleotide)</name>
        <dbReference type="ChEBI" id="CHEBI:60537"/>
    </cofactor>
</comment>
<protein>
    <submittedName>
        <fullName evidence="17">Formate dehydrogenase (Quinone-dependent) catalytic subunit</fullName>
    </submittedName>
</protein>
<gene>
    <name evidence="17" type="ORF">SAMN05660860_03174</name>
</gene>
<comment type="cofactor">
    <cofactor evidence="2">
        <name>[4Fe-4S] cluster</name>
        <dbReference type="ChEBI" id="CHEBI:49883"/>
    </cofactor>
</comment>
<dbReference type="SUPFAM" id="SSF50692">
    <property type="entry name" value="ADC-like"/>
    <property type="match status" value="1"/>
</dbReference>
<evidence type="ECO:0000313" key="18">
    <source>
        <dbReference type="Proteomes" id="UP000182146"/>
    </source>
</evidence>
<accession>A0A1G9W513</accession>
<dbReference type="GO" id="GO:0008863">
    <property type="term" value="F:formate dehydrogenase (NAD+) activity"/>
    <property type="evidence" value="ECO:0007669"/>
    <property type="project" value="InterPro"/>
</dbReference>
<keyword evidence="5" id="KW-0004">4Fe-4S</keyword>
<feature type="domain" description="Molybdopterin dinucleotide-binding" evidence="16">
    <location>
        <begin position="692"/>
        <end position="807"/>
    </location>
</feature>
<evidence type="ECO:0000259" key="15">
    <source>
        <dbReference type="Pfam" id="PF00384"/>
    </source>
</evidence>
<evidence type="ECO:0000256" key="13">
    <source>
        <dbReference type="ARBA" id="ARBA00023014"/>
    </source>
</evidence>
<comment type="similarity">
    <text evidence="4">Belongs to the prokaryotic molybdopterin-containing oxidoreductase family.</text>
</comment>
<dbReference type="STRING" id="392333.SAMN05660860_03174"/>
<evidence type="ECO:0000256" key="8">
    <source>
        <dbReference type="ARBA" id="ARBA00022764"/>
    </source>
</evidence>
<organism evidence="17 18">
    <name type="scientific">Geoalkalibacter ferrihydriticus</name>
    <dbReference type="NCBI Taxonomy" id="392333"/>
    <lineage>
        <taxon>Bacteria</taxon>
        <taxon>Pseudomonadati</taxon>
        <taxon>Thermodesulfobacteriota</taxon>
        <taxon>Desulfuromonadia</taxon>
        <taxon>Desulfuromonadales</taxon>
        <taxon>Geoalkalibacteraceae</taxon>
        <taxon>Geoalkalibacter</taxon>
    </lineage>
</organism>
<dbReference type="PANTHER" id="PTHR43598:SF1">
    <property type="entry name" value="FORMATE DEHYDROGENASE-O MAJOR SUBUNIT"/>
    <property type="match status" value="1"/>
</dbReference>
<dbReference type="GO" id="GO:0009055">
    <property type="term" value="F:electron transfer activity"/>
    <property type="evidence" value="ECO:0007669"/>
    <property type="project" value="InterPro"/>
</dbReference>
<dbReference type="Gene3D" id="3.40.228.10">
    <property type="entry name" value="Dimethylsulfoxide Reductase, domain 2"/>
    <property type="match status" value="2"/>
</dbReference>
<evidence type="ECO:0000256" key="10">
    <source>
        <dbReference type="ARBA" id="ARBA00022933"/>
    </source>
</evidence>
<evidence type="ECO:0000256" key="4">
    <source>
        <dbReference type="ARBA" id="ARBA00010312"/>
    </source>
</evidence>
<dbReference type="EMBL" id="FNGU01000010">
    <property type="protein sequence ID" value="SDM79579.1"/>
    <property type="molecule type" value="Genomic_DNA"/>
</dbReference>
<keyword evidence="6" id="KW-0479">Metal-binding</keyword>
<evidence type="ECO:0000259" key="16">
    <source>
        <dbReference type="Pfam" id="PF01568"/>
    </source>
</evidence>
<dbReference type="GO" id="GO:0043546">
    <property type="term" value="F:molybdopterin cofactor binding"/>
    <property type="evidence" value="ECO:0007669"/>
    <property type="project" value="InterPro"/>
</dbReference>
<dbReference type="InterPro" id="IPR006443">
    <property type="entry name" value="Formate-DH-alph_fdnG"/>
</dbReference>
<reference evidence="17 18" key="1">
    <citation type="submission" date="2016-10" db="EMBL/GenBank/DDBJ databases">
        <authorList>
            <person name="de Groot N.N."/>
        </authorList>
    </citation>
    <scope>NUCLEOTIDE SEQUENCE [LARGE SCALE GENOMIC DNA]</scope>
    <source>
        <strain evidence="17 18">DSM 17813</strain>
    </source>
</reference>
<evidence type="ECO:0000256" key="12">
    <source>
        <dbReference type="ARBA" id="ARBA00023004"/>
    </source>
</evidence>
<keyword evidence="12" id="KW-0408">Iron</keyword>
<dbReference type="NCBIfam" id="TIGR01553">
    <property type="entry name" value="formate-DH-alph"/>
    <property type="match status" value="1"/>
</dbReference>
<dbReference type="PANTHER" id="PTHR43598">
    <property type="entry name" value="TUNGSTEN-CONTAINING FORMYLMETHANOFURAN DEHYDROGENASE 2 SUBUNIT B"/>
    <property type="match status" value="1"/>
</dbReference>
<dbReference type="Gene3D" id="2.40.40.20">
    <property type="match status" value="1"/>
</dbReference>
<name>A0A1G9W513_9BACT</name>
<evidence type="ECO:0000256" key="7">
    <source>
        <dbReference type="ARBA" id="ARBA00022729"/>
    </source>
</evidence>
<feature type="domain" description="Molybdopterin oxidoreductase" evidence="15">
    <location>
        <begin position="9"/>
        <end position="454"/>
    </location>
</feature>
<comment type="subcellular location">
    <subcellularLocation>
        <location evidence="3">Periplasm</location>
    </subcellularLocation>
</comment>
<dbReference type="FunFam" id="3.40.228.10:FF:000009">
    <property type="entry name" value="Formate dehydrogenase, alpha subunit, selenocysteine-containing"/>
    <property type="match status" value="1"/>
</dbReference>